<feature type="region of interest" description="Disordered" evidence="1">
    <location>
        <begin position="33"/>
        <end position="56"/>
    </location>
</feature>
<name>A0ABX0TGF7_9MICC</name>
<dbReference type="EMBL" id="JAAOZD010000003">
    <property type="protein sequence ID" value="NIJ01603.1"/>
    <property type="molecule type" value="Genomic_DNA"/>
</dbReference>
<protein>
    <submittedName>
        <fullName evidence="3">Uncharacterized protein</fullName>
    </submittedName>
</protein>
<keyword evidence="2" id="KW-0812">Transmembrane</keyword>
<evidence type="ECO:0000256" key="2">
    <source>
        <dbReference type="SAM" id="Phobius"/>
    </source>
</evidence>
<keyword evidence="2" id="KW-1133">Transmembrane helix</keyword>
<keyword evidence="4" id="KW-1185">Reference proteome</keyword>
<reference evidence="3 4" key="1">
    <citation type="submission" date="2020-03" db="EMBL/GenBank/DDBJ databases">
        <title>Genomic Encyclopedia of Type Strains, Phase III (KMG-III): the genomes of soil and plant-associated and newly described type strains.</title>
        <authorList>
            <person name="Whitman W."/>
        </authorList>
    </citation>
    <scope>NUCLEOTIDE SEQUENCE [LARGE SCALE GENOMIC DNA]</scope>
    <source>
        <strain evidence="3 4">CECT 4207</strain>
    </source>
</reference>
<accession>A0ABX0TGF7</accession>
<sequence>MDLGATLWAEVLTVLVAWLTVVCLLVARVPKLPGLLDPLPEDQDAEEHAPPPRQGE</sequence>
<evidence type="ECO:0000256" key="1">
    <source>
        <dbReference type="SAM" id="MobiDB-lite"/>
    </source>
</evidence>
<organism evidence="3 4">
    <name type="scientific">Paenarthrobacter ilicis</name>
    <dbReference type="NCBI Taxonomy" id="43665"/>
    <lineage>
        <taxon>Bacteria</taxon>
        <taxon>Bacillati</taxon>
        <taxon>Actinomycetota</taxon>
        <taxon>Actinomycetes</taxon>
        <taxon>Micrococcales</taxon>
        <taxon>Micrococcaceae</taxon>
        <taxon>Paenarthrobacter</taxon>
    </lineage>
</organism>
<feature type="compositionally biased region" description="Basic and acidic residues" evidence="1">
    <location>
        <begin position="46"/>
        <end position="56"/>
    </location>
</feature>
<proteinExistence type="predicted"/>
<gene>
    <name evidence="3" type="ORF">FHR86_001924</name>
</gene>
<feature type="transmembrane region" description="Helical" evidence="2">
    <location>
        <begin position="6"/>
        <end position="27"/>
    </location>
</feature>
<evidence type="ECO:0000313" key="3">
    <source>
        <dbReference type="EMBL" id="NIJ01603.1"/>
    </source>
</evidence>
<dbReference type="Proteomes" id="UP000802392">
    <property type="component" value="Unassembled WGS sequence"/>
</dbReference>
<keyword evidence="2" id="KW-0472">Membrane</keyword>
<dbReference type="RefSeq" id="WP_167265491.1">
    <property type="nucleotide sequence ID" value="NZ_BAAAVO010000013.1"/>
</dbReference>
<evidence type="ECO:0000313" key="4">
    <source>
        <dbReference type="Proteomes" id="UP000802392"/>
    </source>
</evidence>
<comment type="caution">
    <text evidence="3">The sequence shown here is derived from an EMBL/GenBank/DDBJ whole genome shotgun (WGS) entry which is preliminary data.</text>
</comment>